<dbReference type="InterPro" id="IPR035965">
    <property type="entry name" value="PAS-like_dom_sf"/>
</dbReference>
<dbReference type="AlphaFoldDB" id="A0A538TVZ8"/>
<evidence type="ECO:0000256" key="3">
    <source>
        <dbReference type="SAM" id="MobiDB-lite"/>
    </source>
</evidence>
<dbReference type="SUPFAM" id="SSF55785">
    <property type="entry name" value="PYP-like sensor domain (PAS domain)"/>
    <property type="match status" value="1"/>
</dbReference>
<gene>
    <name evidence="6" type="ORF">E6K78_03485</name>
</gene>
<dbReference type="SMART" id="SM00304">
    <property type="entry name" value="HAMP"/>
    <property type="match status" value="1"/>
</dbReference>
<dbReference type="Pfam" id="PF00072">
    <property type="entry name" value="Response_reg"/>
    <property type="match status" value="1"/>
</dbReference>
<dbReference type="EMBL" id="VBOY01000030">
    <property type="protein sequence ID" value="TMQ67806.1"/>
    <property type="molecule type" value="Genomic_DNA"/>
</dbReference>
<keyword evidence="1 2" id="KW-0597">Phosphoprotein</keyword>
<dbReference type="InterPro" id="IPR011006">
    <property type="entry name" value="CheY-like_superfamily"/>
</dbReference>
<dbReference type="Gene3D" id="3.40.50.2300">
    <property type="match status" value="1"/>
</dbReference>
<protein>
    <submittedName>
        <fullName evidence="6">Response regulator</fullName>
    </submittedName>
</protein>
<dbReference type="InterPro" id="IPR050595">
    <property type="entry name" value="Bact_response_regulator"/>
</dbReference>
<evidence type="ECO:0000313" key="7">
    <source>
        <dbReference type="Proteomes" id="UP000316609"/>
    </source>
</evidence>
<dbReference type="Gene3D" id="3.30.450.20">
    <property type="entry name" value="PAS domain"/>
    <property type="match status" value="1"/>
</dbReference>
<feature type="domain" description="HAMP" evidence="5">
    <location>
        <begin position="198"/>
        <end position="250"/>
    </location>
</feature>
<name>A0A538TVZ8_UNCEI</name>
<proteinExistence type="predicted"/>
<reference evidence="6 7" key="1">
    <citation type="journal article" date="2019" name="Nat. Microbiol.">
        <title>Mediterranean grassland soil C-N compound turnover is dependent on rainfall and depth, and is mediated by genomically divergent microorganisms.</title>
        <authorList>
            <person name="Diamond S."/>
            <person name="Andeer P.F."/>
            <person name="Li Z."/>
            <person name="Crits-Christoph A."/>
            <person name="Burstein D."/>
            <person name="Anantharaman K."/>
            <person name="Lane K.R."/>
            <person name="Thomas B.C."/>
            <person name="Pan C."/>
            <person name="Northen T.R."/>
            <person name="Banfield J.F."/>
        </authorList>
    </citation>
    <scope>NUCLEOTIDE SEQUENCE [LARGE SCALE GENOMIC DNA]</scope>
    <source>
        <strain evidence="6">WS_8</strain>
    </source>
</reference>
<dbReference type="PROSITE" id="PS50110">
    <property type="entry name" value="RESPONSE_REGULATORY"/>
    <property type="match status" value="1"/>
</dbReference>
<accession>A0A538TVZ8</accession>
<comment type="caution">
    <text evidence="6">The sequence shown here is derived from an EMBL/GenBank/DDBJ whole genome shotgun (WGS) entry which is preliminary data.</text>
</comment>
<dbReference type="Gene3D" id="6.10.340.10">
    <property type="match status" value="1"/>
</dbReference>
<dbReference type="PROSITE" id="PS50885">
    <property type="entry name" value="HAMP"/>
    <property type="match status" value="1"/>
</dbReference>
<evidence type="ECO:0000259" key="4">
    <source>
        <dbReference type="PROSITE" id="PS50110"/>
    </source>
</evidence>
<sequence length="532" mass="56565">MSMSVRTRVLLLVLLGGLALLAVSLATHGARLTRQIGREAGGRLGEALLRSARQLEGARDLDVGSTDVASLAGLRFAALVDADGRVVSATPFDLTGKRAYELPLAVGPNRIDPTRAAGRLVTTDRGLAAGGRIIHRTLEPSSTGPPVPRGRALDLVLVAEVDDSPRLAAGRARIALEHAGAALAWGIVVLVLWRVLEHGLARPARRVAETLERLAAGEVSARTGMSGNDEIAAIGAAFDRLVDRMRLEASDVRNAHALLEATLETLPVGVLVARREDGRPLFVNSSWCRLYGKRPDPARDVLSHLGSIRCERADGSVYQVEELAVPTALRTGGPTRLDDVRLRREDGAVIRVDMIAIPLTLHAPEGFDAVLATIQECPSEPATAGHDEPAASPPERPRPPRSATVLVVEDEADLCDIARHALSEVGYRVLTAADGSEALAVYRRGVGVIDAVVLDLTLPDQSGRRVLDELLAIDPDARVILASGYHPEMREILSAGRTAAILAKPYGVPRLLAALRSVLERRSAASQDAARG</sequence>
<evidence type="ECO:0000256" key="2">
    <source>
        <dbReference type="PROSITE-ProRule" id="PRU00169"/>
    </source>
</evidence>
<dbReference type="GO" id="GO:0016020">
    <property type="term" value="C:membrane"/>
    <property type="evidence" value="ECO:0007669"/>
    <property type="project" value="InterPro"/>
</dbReference>
<dbReference type="PANTHER" id="PTHR44591:SF3">
    <property type="entry name" value="RESPONSE REGULATORY DOMAIN-CONTAINING PROTEIN"/>
    <property type="match status" value="1"/>
</dbReference>
<feature type="modified residue" description="4-aspartylphosphate" evidence="2">
    <location>
        <position position="455"/>
    </location>
</feature>
<dbReference type="Proteomes" id="UP000316609">
    <property type="component" value="Unassembled WGS sequence"/>
</dbReference>
<dbReference type="InterPro" id="IPR001789">
    <property type="entry name" value="Sig_transdc_resp-reg_receiver"/>
</dbReference>
<feature type="domain" description="Response regulatory" evidence="4">
    <location>
        <begin position="404"/>
        <end position="519"/>
    </location>
</feature>
<dbReference type="CDD" id="cd06225">
    <property type="entry name" value="HAMP"/>
    <property type="match status" value="1"/>
</dbReference>
<organism evidence="6 7">
    <name type="scientific">Eiseniibacteriota bacterium</name>
    <dbReference type="NCBI Taxonomy" id="2212470"/>
    <lineage>
        <taxon>Bacteria</taxon>
        <taxon>Candidatus Eiseniibacteriota</taxon>
    </lineage>
</organism>
<dbReference type="Pfam" id="PF00672">
    <property type="entry name" value="HAMP"/>
    <property type="match status" value="1"/>
</dbReference>
<evidence type="ECO:0000256" key="1">
    <source>
        <dbReference type="ARBA" id="ARBA00022553"/>
    </source>
</evidence>
<evidence type="ECO:0000259" key="5">
    <source>
        <dbReference type="PROSITE" id="PS50885"/>
    </source>
</evidence>
<dbReference type="InterPro" id="IPR003660">
    <property type="entry name" value="HAMP_dom"/>
</dbReference>
<dbReference type="InterPro" id="IPR000014">
    <property type="entry name" value="PAS"/>
</dbReference>
<dbReference type="SUPFAM" id="SSF158472">
    <property type="entry name" value="HAMP domain-like"/>
    <property type="match status" value="1"/>
</dbReference>
<dbReference type="GO" id="GO:0000160">
    <property type="term" value="P:phosphorelay signal transduction system"/>
    <property type="evidence" value="ECO:0007669"/>
    <property type="project" value="InterPro"/>
</dbReference>
<feature type="region of interest" description="Disordered" evidence="3">
    <location>
        <begin position="379"/>
        <end position="401"/>
    </location>
</feature>
<dbReference type="PANTHER" id="PTHR44591">
    <property type="entry name" value="STRESS RESPONSE REGULATOR PROTEIN 1"/>
    <property type="match status" value="1"/>
</dbReference>
<dbReference type="SMART" id="SM00448">
    <property type="entry name" value="REC"/>
    <property type="match status" value="1"/>
</dbReference>
<dbReference type="Pfam" id="PF13188">
    <property type="entry name" value="PAS_8"/>
    <property type="match status" value="1"/>
</dbReference>
<dbReference type="SUPFAM" id="SSF52172">
    <property type="entry name" value="CheY-like"/>
    <property type="match status" value="1"/>
</dbReference>
<evidence type="ECO:0000313" key="6">
    <source>
        <dbReference type="EMBL" id="TMQ67806.1"/>
    </source>
</evidence>